<dbReference type="SUPFAM" id="SSF51430">
    <property type="entry name" value="NAD(P)-linked oxidoreductase"/>
    <property type="match status" value="1"/>
</dbReference>
<proteinExistence type="predicted"/>
<dbReference type="GO" id="GO:0005829">
    <property type="term" value="C:cytosol"/>
    <property type="evidence" value="ECO:0007669"/>
    <property type="project" value="TreeGrafter"/>
</dbReference>
<protein>
    <submittedName>
        <fullName evidence="3">Alcohol dehydrogenase</fullName>
    </submittedName>
</protein>
<keyword evidence="4" id="KW-1185">Reference proteome</keyword>
<dbReference type="Proteomes" id="UP000245283">
    <property type="component" value="Unassembled WGS sequence"/>
</dbReference>
<dbReference type="PANTHER" id="PTHR43364:SF6">
    <property type="entry name" value="OXIDOREDUCTASE-RELATED"/>
    <property type="match status" value="1"/>
</dbReference>
<accession>A0A2V1JZM9</accession>
<reference evidence="4" key="1">
    <citation type="submission" date="2018-05" db="EMBL/GenBank/DDBJ databases">
        <authorList>
            <person name="Li Y."/>
        </authorList>
    </citation>
    <scope>NUCLEOTIDE SEQUENCE [LARGE SCALE GENOMIC DNA]</scope>
    <source>
        <strain evidence="4">sk1b4</strain>
    </source>
</reference>
<comment type="caution">
    <text evidence="3">The sequence shown here is derived from an EMBL/GenBank/DDBJ whole genome shotgun (WGS) entry which is preliminary data.</text>
</comment>
<dbReference type="Gene3D" id="3.20.20.100">
    <property type="entry name" value="NADP-dependent oxidoreductase domain"/>
    <property type="match status" value="1"/>
</dbReference>
<feature type="domain" description="NADP-dependent oxidoreductase" evidence="2">
    <location>
        <begin position="13"/>
        <end position="308"/>
    </location>
</feature>
<dbReference type="InterPro" id="IPR050523">
    <property type="entry name" value="AKR_Detox_Biosynth"/>
</dbReference>
<dbReference type="GO" id="GO:0016491">
    <property type="term" value="F:oxidoreductase activity"/>
    <property type="evidence" value="ECO:0007669"/>
    <property type="project" value="UniProtKB-KW"/>
</dbReference>
<sequence length="310" mass="33435">MTQLGESRIEISPLCLGGNTFGWTTDQPASFRVLDEYVNRGGNFIDTADSYSVWIPGNKGGESESVIGSWVAERNNRDQVVIATKVAQLPTRPGLSAANIAAAAEDSLNRLQTDYIDLYYAHQEDTSVPVEESVGAFAELQAAGKIREVGLSNHSPERVREWIAAADSMGVRRPVALQPHYNLVKREDFESNLAPIAEQSALAVVPYYSLASGLLTGRYRPGEPLTGSRAPVVQTYINDNTENVLSALFDVAQAHSAEPASVAIAWLLAQPTVVAPIASASKPEQLEALFQGVSLELSAEELGLLDRVSR</sequence>
<dbReference type="AlphaFoldDB" id="A0A2V1JZM9"/>
<dbReference type="CDD" id="cd19081">
    <property type="entry name" value="AKR_AKR9C1"/>
    <property type="match status" value="1"/>
</dbReference>
<keyword evidence="1" id="KW-0560">Oxidoreductase</keyword>
<name>A0A2V1JZM9_9ACTO</name>
<dbReference type="FunFam" id="3.20.20.100:FF:000004">
    <property type="entry name" value="Oxidoreductase, aldo/keto reductase"/>
    <property type="match status" value="1"/>
</dbReference>
<dbReference type="EMBL" id="QETB01000006">
    <property type="protein sequence ID" value="PWF24474.1"/>
    <property type="molecule type" value="Genomic_DNA"/>
</dbReference>
<dbReference type="InterPro" id="IPR020471">
    <property type="entry name" value="AKR"/>
</dbReference>
<dbReference type="RefSeq" id="WP_109094370.1">
    <property type="nucleotide sequence ID" value="NZ_QETB01000006.1"/>
</dbReference>
<organism evidence="3 4">
    <name type="scientific">Ancrocorticia populi</name>
    <dbReference type="NCBI Taxonomy" id="2175228"/>
    <lineage>
        <taxon>Bacteria</taxon>
        <taxon>Bacillati</taxon>
        <taxon>Actinomycetota</taxon>
        <taxon>Actinomycetes</taxon>
        <taxon>Actinomycetales</taxon>
        <taxon>Actinomycetaceae</taxon>
        <taxon>Ancrocorticia</taxon>
    </lineage>
</organism>
<dbReference type="PRINTS" id="PR00069">
    <property type="entry name" value="ALDKETRDTASE"/>
</dbReference>
<evidence type="ECO:0000313" key="3">
    <source>
        <dbReference type="EMBL" id="PWF24474.1"/>
    </source>
</evidence>
<dbReference type="Pfam" id="PF00248">
    <property type="entry name" value="Aldo_ket_red"/>
    <property type="match status" value="1"/>
</dbReference>
<dbReference type="InterPro" id="IPR023210">
    <property type="entry name" value="NADP_OxRdtase_dom"/>
</dbReference>
<evidence type="ECO:0000256" key="1">
    <source>
        <dbReference type="ARBA" id="ARBA00023002"/>
    </source>
</evidence>
<dbReference type="InterPro" id="IPR036812">
    <property type="entry name" value="NAD(P)_OxRdtase_dom_sf"/>
</dbReference>
<dbReference type="OrthoDB" id="9768793at2"/>
<evidence type="ECO:0000259" key="2">
    <source>
        <dbReference type="Pfam" id="PF00248"/>
    </source>
</evidence>
<dbReference type="PANTHER" id="PTHR43364">
    <property type="entry name" value="NADH-SPECIFIC METHYLGLYOXAL REDUCTASE-RELATED"/>
    <property type="match status" value="1"/>
</dbReference>
<gene>
    <name evidence="3" type="ORF">DD236_10565</name>
</gene>
<evidence type="ECO:0000313" key="4">
    <source>
        <dbReference type="Proteomes" id="UP000245283"/>
    </source>
</evidence>